<accession>A0A9P6L6P2</accession>
<comment type="caution">
    <text evidence="2">The sequence shown here is derived from an EMBL/GenBank/DDBJ whole genome shotgun (WGS) entry which is preliminary data.</text>
</comment>
<feature type="compositionally biased region" description="Polar residues" evidence="1">
    <location>
        <begin position="108"/>
        <end position="119"/>
    </location>
</feature>
<evidence type="ECO:0000313" key="2">
    <source>
        <dbReference type="EMBL" id="KAF9785767.1"/>
    </source>
</evidence>
<organism evidence="2 3">
    <name type="scientific">Thelephora terrestris</name>
    <dbReference type="NCBI Taxonomy" id="56493"/>
    <lineage>
        <taxon>Eukaryota</taxon>
        <taxon>Fungi</taxon>
        <taxon>Dikarya</taxon>
        <taxon>Basidiomycota</taxon>
        <taxon>Agaricomycotina</taxon>
        <taxon>Agaricomycetes</taxon>
        <taxon>Thelephorales</taxon>
        <taxon>Thelephoraceae</taxon>
        <taxon>Thelephora</taxon>
    </lineage>
</organism>
<feature type="region of interest" description="Disordered" evidence="1">
    <location>
        <begin position="1"/>
        <end position="40"/>
    </location>
</feature>
<evidence type="ECO:0000256" key="1">
    <source>
        <dbReference type="SAM" id="MobiDB-lite"/>
    </source>
</evidence>
<name>A0A9P6L6P2_9AGAM</name>
<feature type="compositionally biased region" description="Polar residues" evidence="1">
    <location>
        <begin position="22"/>
        <end position="36"/>
    </location>
</feature>
<dbReference type="EMBL" id="WIUZ02000006">
    <property type="protein sequence ID" value="KAF9785767.1"/>
    <property type="molecule type" value="Genomic_DNA"/>
</dbReference>
<feature type="compositionally biased region" description="Basic residues" evidence="1">
    <location>
        <begin position="9"/>
        <end position="19"/>
    </location>
</feature>
<proteinExistence type="predicted"/>
<gene>
    <name evidence="2" type="ORF">BJ322DRAFT_739324</name>
</gene>
<dbReference type="Proteomes" id="UP000736335">
    <property type="component" value="Unassembled WGS sequence"/>
</dbReference>
<feature type="region of interest" description="Disordered" evidence="1">
    <location>
        <begin position="60"/>
        <end position="124"/>
    </location>
</feature>
<evidence type="ECO:0000313" key="3">
    <source>
        <dbReference type="Proteomes" id="UP000736335"/>
    </source>
</evidence>
<reference evidence="2" key="2">
    <citation type="submission" date="2020-11" db="EMBL/GenBank/DDBJ databases">
        <authorList>
            <consortium name="DOE Joint Genome Institute"/>
            <person name="Kuo A."/>
            <person name="Miyauchi S."/>
            <person name="Kiss E."/>
            <person name="Drula E."/>
            <person name="Kohler A."/>
            <person name="Sanchez-Garcia M."/>
            <person name="Andreopoulos B."/>
            <person name="Barry K.W."/>
            <person name="Bonito G."/>
            <person name="Buee M."/>
            <person name="Carver A."/>
            <person name="Chen C."/>
            <person name="Cichocki N."/>
            <person name="Clum A."/>
            <person name="Culley D."/>
            <person name="Crous P.W."/>
            <person name="Fauchery L."/>
            <person name="Girlanda M."/>
            <person name="Hayes R."/>
            <person name="Keri Z."/>
            <person name="Labutti K."/>
            <person name="Lipzen A."/>
            <person name="Lombard V."/>
            <person name="Magnuson J."/>
            <person name="Maillard F."/>
            <person name="Morin E."/>
            <person name="Murat C."/>
            <person name="Nolan M."/>
            <person name="Ohm R."/>
            <person name="Pangilinan J."/>
            <person name="Pereira M."/>
            <person name="Perotto S."/>
            <person name="Peter M."/>
            <person name="Riley R."/>
            <person name="Sitrit Y."/>
            <person name="Stielow B."/>
            <person name="Szollosi G."/>
            <person name="Zifcakova L."/>
            <person name="Stursova M."/>
            <person name="Spatafora J.W."/>
            <person name="Tedersoo L."/>
            <person name="Vaario L.-M."/>
            <person name="Yamada A."/>
            <person name="Yan M."/>
            <person name="Wang P."/>
            <person name="Xu J."/>
            <person name="Bruns T."/>
            <person name="Baldrian P."/>
            <person name="Vilgalys R."/>
            <person name="Henrissat B."/>
            <person name="Grigoriev I.V."/>
            <person name="Hibbett D."/>
            <person name="Nagy L.G."/>
            <person name="Martin F.M."/>
        </authorList>
    </citation>
    <scope>NUCLEOTIDE SEQUENCE</scope>
    <source>
        <strain evidence="2">UH-Tt-Lm1</strain>
    </source>
</reference>
<keyword evidence="3" id="KW-1185">Reference proteome</keyword>
<protein>
    <submittedName>
        <fullName evidence="2">Uncharacterized protein</fullName>
    </submittedName>
</protein>
<reference evidence="2" key="1">
    <citation type="journal article" date="2020" name="Nat. Commun.">
        <title>Large-scale genome sequencing of mycorrhizal fungi provides insights into the early evolution of symbiotic traits.</title>
        <authorList>
            <person name="Miyauchi S."/>
            <person name="Kiss E."/>
            <person name="Kuo A."/>
            <person name="Drula E."/>
            <person name="Kohler A."/>
            <person name="Sanchez-Garcia M."/>
            <person name="Morin E."/>
            <person name="Andreopoulos B."/>
            <person name="Barry K.W."/>
            <person name="Bonito G."/>
            <person name="Buee M."/>
            <person name="Carver A."/>
            <person name="Chen C."/>
            <person name="Cichocki N."/>
            <person name="Clum A."/>
            <person name="Culley D."/>
            <person name="Crous P.W."/>
            <person name="Fauchery L."/>
            <person name="Girlanda M."/>
            <person name="Hayes R.D."/>
            <person name="Keri Z."/>
            <person name="LaButti K."/>
            <person name="Lipzen A."/>
            <person name="Lombard V."/>
            <person name="Magnuson J."/>
            <person name="Maillard F."/>
            <person name="Murat C."/>
            <person name="Nolan M."/>
            <person name="Ohm R.A."/>
            <person name="Pangilinan J."/>
            <person name="Pereira M.F."/>
            <person name="Perotto S."/>
            <person name="Peter M."/>
            <person name="Pfister S."/>
            <person name="Riley R."/>
            <person name="Sitrit Y."/>
            <person name="Stielow J.B."/>
            <person name="Szollosi G."/>
            <person name="Zifcakova L."/>
            <person name="Stursova M."/>
            <person name="Spatafora J.W."/>
            <person name="Tedersoo L."/>
            <person name="Vaario L.M."/>
            <person name="Yamada A."/>
            <person name="Yan M."/>
            <person name="Wang P."/>
            <person name="Xu J."/>
            <person name="Bruns T."/>
            <person name="Baldrian P."/>
            <person name="Vilgalys R."/>
            <person name="Dunand C."/>
            <person name="Henrissat B."/>
            <person name="Grigoriev I.V."/>
            <person name="Hibbett D."/>
            <person name="Nagy L.G."/>
            <person name="Martin F.M."/>
        </authorList>
    </citation>
    <scope>NUCLEOTIDE SEQUENCE</scope>
    <source>
        <strain evidence="2">UH-Tt-Lm1</strain>
    </source>
</reference>
<dbReference type="AlphaFoldDB" id="A0A9P6L6P2"/>
<sequence>METLGSSGRIRKLAAHPRRSLTEWNSTNPGGFTSSRLPRPKCAPTAEIFGQLPDYLEYANPSPLVEEDGDSGEDNQGTSVRDTLSPIKKRERRKLRESAGVKPKPSQERTIGPSNSRQKVTLPPKGTMRCRWGGNCTFAMAYDYSLDTIRSWKTHIASHPTRSDQHAEDSGGRVKTVECNWGGCSAQVEKGYLFKHIVTHEVRFKLLCPHGCGVAFRDDNLDRHLRSCAAYEK</sequence>